<dbReference type="OrthoDB" id="581532at2"/>
<dbReference type="GO" id="GO:0003824">
    <property type="term" value="F:catalytic activity"/>
    <property type="evidence" value="ECO:0007669"/>
    <property type="project" value="InterPro"/>
</dbReference>
<dbReference type="SUPFAM" id="SSF50800">
    <property type="entry name" value="PK beta-barrel domain-like"/>
    <property type="match status" value="1"/>
</dbReference>
<gene>
    <name evidence="2" type="ORF">CAL13_14120</name>
</gene>
<keyword evidence="3" id="KW-1185">Reference proteome</keyword>
<dbReference type="GO" id="GO:0030170">
    <property type="term" value="F:pyridoxal phosphate binding"/>
    <property type="evidence" value="ECO:0007669"/>
    <property type="project" value="InterPro"/>
</dbReference>
<dbReference type="Pfam" id="PF03473">
    <property type="entry name" value="MOSC"/>
    <property type="match status" value="1"/>
</dbReference>
<evidence type="ECO:0000313" key="2">
    <source>
        <dbReference type="EMBL" id="ARP88732.1"/>
    </source>
</evidence>
<dbReference type="InterPro" id="IPR005302">
    <property type="entry name" value="MoCF_Sase_C"/>
</dbReference>
<sequence length="292" mass="31728">MPLSIRSLHIYPVKSCAGIGLDAAPITTAGLAFDRQWLVVSGGQFLTQRQHPRMALVRTALTDTHLQLRAPGMPLLEVPLDGSQRSQCPESVTVWRDTFTAQAESEDAAQWFSRYLGIPCRLLWVDVQTANRATSRDWVGRWREANPTLSAGFEGDHLFGFADGFPILVANQASLNELNRVLGAKGRAPVSMDRFRPNIVLDGDDLGAYEEDHLALLTCGEGVRLALVKPCTRCGIPDVDQESGERGDEPGLTLTATRSADIGVVFGQNAIVHAGAGARLRVGDPVTLEWAF</sequence>
<evidence type="ECO:0000259" key="1">
    <source>
        <dbReference type="PROSITE" id="PS51340"/>
    </source>
</evidence>
<name>A0A1W6Z5T7_9BORD</name>
<organism evidence="2 3">
    <name type="scientific">Bordetella genomosp. 9</name>
    <dbReference type="NCBI Taxonomy" id="1416803"/>
    <lineage>
        <taxon>Bacteria</taxon>
        <taxon>Pseudomonadati</taxon>
        <taxon>Pseudomonadota</taxon>
        <taxon>Betaproteobacteria</taxon>
        <taxon>Burkholderiales</taxon>
        <taxon>Alcaligenaceae</taxon>
        <taxon>Bordetella</taxon>
    </lineage>
</organism>
<dbReference type="InterPro" id="IPR011037">
    <property type="entry name" value="Pyrv_Knase-like_insert_dom_sf"/>
</dbReference>
<dbReference type="EMBL" id="CP021109">
    <property type="protein sequence ID" value="ARP88732.1"/>
    <property type="molecule type" value="Genomic_DNA"/>
</dbReference>
<accession>A0A1W6Z5T7</accession>
<dbReference type="PANTHER" id="PTHR14237">
    <property type="entry name" value="MOLYBDOPTERIN COFACTOR SULFURASE MOSC"/>
    <property type="match status" value="1"/>
</dbReference>
<dbReference type="SUPFAM" id="SSF141673">
    <property type="entry name" value="MOSC N-terminal domain-like"/>
    <property type="match status" value="1"/>
</dbReference>
<dbReference type="Pfam" id="PF03476">
    <property type="entry name" value="MOSC_N"/>
    <property type="match status" value="1"/>
</dbReference>
<dbReference type="AlphaFoldDB" id="A0A1W6Z5T7"/>
<proteinExistence type="predicted"/>
<dbReference type="RefSeq" id="WP_086059474.1">
    <property type="nucleotide sequence ID" value="NZ_CP021109.1"/>
</dbReference>
<dbReference type="GO" id="GO:0030151">
    <property type="term" value="F:molybdenum ion binding"/>
    <property type="evidence" value="ECO:0007669"/>
    <property type="project" value="InterPro"/>
</dbReference>
<protein>
    <submittedName>
        <fullName evidence="2">MOSC domain-containing protein</fullName>
    </submittedName>
</protein>
<dbReference type="PANTHER" id="PTHR14237:SF19">
    <property type="entry name" value="MITOCHONDRIAL AMIDOXIME REDUCING COMPONENT 1"/>
    <property type="match status" value="1"/>
</dbReference>
<evidence type="ECO:0000313" key="3">
    <source>
        <dbReference type="Proteomes" id="UP000194139"/>
    </source>
</evidence>
<dbReference type="Proteomes" id="UP000194139">
    <property type="component" value="Chromosome"/>
</dbReference>
<dbReference type="PROSITE" id="PS51340">
    <property type="entry name" value="MOSC"/>
    <property type="match status" value="1"/>
</dbReference>
<reference evidence="2 3" key="1">
    <citation type="submission" date="2017-05" db="EMBL/GenBank/DDBJ databases">
        <title>Complete and WGS of Bordetella genogroups.</title>
        <authorList>
            <person name="Spilker T."/>
            <person name="LiPuma J."/>
        </authorList>
    </citation>
    <scope>NUCLEOTIDE SEQUENCE [LARGE SCALE GENOMIC DNA]</scope>
    <source>
        <strain evidence="2 3">AU17164</strain>
    </source>
</reference>
<dbReference type="InterPro" id="IPR005303">
    <property type="entry name" value="MOCOS_middle"/>
</dbReference>
<feature type="domain" description="MOSC" evidence="1">
    <location>
        <begin position="136"/>
        <end position="289"/>
    </location>
</feature>